<evidence type="ECO:0000313" key="2">
    <source>
        <dbReference type="EMBL" id="WAA11693.1"/>
    </source>
</evidence>
<feature type="chain" id="PRO_5039484596" description="YhgE/Pip domain-containing protein" evidence="1">
    <location>
        <begin position="21"/>
        <end position="574"/>
    </location>
</feature>
<evidence type="ECO:0000313" key="3">
    <source>
        <dbReference type="Proteomes" id="UP001164726"/>
    </source>
</evidence>
<dbReference type="Proteomes" id="UP001164726">
    <property type="component" value="Chromosome"/>
</dbReference>
<sequence length="574" mass="64626">MKRIFTIVFISIFIIPSLFASANNNTSSKAKEDEQFGRFSEKEEVVYVTLNEKGDQTGMYIVNRFVIDRPGIIIDYGPYTQLENLTDLQKMEQNGDEITFSASEDLFYYKGTVDHLPLPWDFDFTYQLNGENGSPKELLGKDGSFKMEITIRKNDNAMEGFFENYMLQISIAFHSGKFKNLKADEGIIANVGENKQVRFTVMPGNEKQLTITADVEKFQMGQIEITALPSSIAIDKPDSSHMKQEFTSLSNATFDLYNGIASFHQSLGQFLDGFTNLTEGSSQYQSGMERLDEGSQQLVDGGDSILSALETLNSTSFPSNEQKYENIQLLHQAIVNIEEGLTSTMDELANVKEGYDQAYQSLDTALRSLPDTQISDADIQKLYASNADPSIIHQLIENYHASVSVKEAYFTSQPSFQMLSDSLDNLIAFLQGMQFQLQQIADELNHLVQSMPTKDKTKQLQEALQSLTDTFKSFQIGVKGYVANIHNLTKEYENIHLGMRQFAKGKNNVLEGSQKLQKGAMALHHATKDLPNEVDEEIQKLFLEYDKSDYKPVSFASKKNTSVSSVQFVIKTEE</sequence>
<evidence type="ECO:0008006" key="4">
    <source>
        <dbReference type="Google" id="ProtNLM"/>
    </source>
</evidence>
<organism evidence="2 3">
    <name type="scientific">Fervidibacillus halotolerans</name>
    <dbReference type="NCBI Taxonomy" id="2980027"/>
    <lineage>
        <taxon>Bacteria</taxon>
        <taxon>Bacillati</taxon>
        <taxon>Bacillota</taxon>
        <taxon>Bacilli</taxon>
        <taxon>Bacillales</taxon>
        <taxon>Bacillaceae</taxon>
        <taxon>Fervidibacillus</taxon>
    </lineage>
</organism>
<evidence type="ECO:0000256" key="1">
    <source>
        <dbReference type="SAM" id="SignalP"/>
    </source>
</evidence>
<gene>
    <name evidence="2" type="ORF">OE105_08670</name>
</gene>
<protein>
    <recommendedName>
        <fullName evidence="4">YhgE/Pip domain-containing protein</fullName>
    </recommendedName>
</protein>
<reference evidence="2" key="1">
    <citation type="submission" date="2022-09" db="EMBL/GenBank/DDBJ databases">
        <title>Complete Genomes of Fervidibacillus albus and Fervidibacillus halotolerans isolated from tidal flat sediments.</title>
        <authorList>
            <person name="Kwon K.K."/>
            <person name="Yang S.-H."/>
            <person name="Park M.J."/>
            <person name="Oh H.-M."/>
        </authorList>
    </citation>
    <scope>NUCLEOTIDE SEQUENCE</scope>
    <source>
        <strain evidence="2">MEBiC13594</strain>
    </source>
</reference>
<name>A0A9E8LXS3_9BACI</name>
<dbReference type="KEGG" id="fhl:OE105_08670"/>
<dbReference type="EMBL" id="CP106877">
    <property type="protein sequence ID" value="WAA11693.1"/>
    <property type="molecule type" value="Genomic_DNA"/>
</dbReference>
<dbReference type="RefSeq" id="WP_275419808.1">
    <property type="nucleotide sequence ID" value="NZ_CP106877.1"/>
</dbReference>
<feature type="signal peptide" evidence="1">
    <location>
        <begin position="1"/>
        <end position="20"/>
    </location>
</feature>
<accession>A0A9E8LXS3</accession>
<keyword evidence="1" id="KW-0732">Signal</keyword>
<dbReference type="AlphaFoldDB" id="A0A9E8LXS3"/>
<keyword evidence="3" id="KW-1185">Reference proteome</keyword>
<proteinExistence type="predicted"/>